<proteinExistence type="predicted"/>
<name>A0AAE0WHR8_9PEZI</name>
<dbReference type="Gene3D" id="2.120.10.80">
    <property type="entry name" value="Kelch-type beta propeller"/>
    <property type="match status" value="1"/>
</dbReference>
<evidence type="ECO:0000313" key="4">
    <source>
        <dbReference type="EMBL" id="KAK3671849.1"/>
    </source>
</evidence>
<keyword evidence="2" id="KW-0472">Membrane</keyword>
<feature type="region of interest" description="Disordered" evidence="1">
    <location>
        <begin position="576"/>
        <end position="613"/>
    </location>
</feature>
<keyword evidence="2" id="KW-0812">Transmembrane</keyword>
<dbReference type="Proteomes" id="UP001274830">
    <property type="component" value="Unassembled WGS sequence"/>
</dbReference>
<accession>A0AAE0WHR8</accession>
<sequence length="1080" mass="115472">MPRSTQIASLLAFLGTVSSQILPYNPARVLLGPNSSYAYIFPASTSAVGASRFQTVDLTKAVYNAPEQFTTSSQTLPFLKGSSLLPYTPVIDASGNITVLAGDCSQGANGTELWRYTADASTISNGNWAQSSTTNQEQDNGTAVTGPNFLASGLSFSQYADADETNTGMFVFGGMCPLPNATTATWTNSADYSNMMLTLSQDSNTGYTDYDIGMVASKGPPIPEAGFSITPLAATFTASTNNQPQKQQQNFVLLGGHTKTAFINMSQVAVFSLPQQTWTFLPVSQPSNGRTVLSSRQNQTLVEPRSGHTAVLSEDGTSVILMGGWVGDVNTPAQPQFAVLTLGSGFGGNGDWSWSVPTSAGAAPSSGGMYGHGAAMLPGNIMMIVGGYEIQSGSSKLARRGAQSTNGQIYFYNASSSTWIDSYTPSNAASKQKAHTTGALSNVSQKAGLGAGLGIGAAILIGLIIFYFWYNRRLRLAREARGRTLLSGSSDGSLPTDEKFLTDGGIDGQGGDAAAVGRFWNVWDHDSGAYPPREEPMQQAGTAGATGLFVNIPSPTRGLRKGVGIRSYQYHAAPRYDDKRISRGSGNIPPIAEHEDEDDTDAGARPTSADTCLTDAERRLKEVERVLNSTDPFLDGEPNPLRSHPVSPEVPNPSIIRRKPVSGSWTPAQVAGRSDTNSTDSSTVRPTQSRSTDAGLHIDTTTGRVSPTKSDERTSSILSTRSTTSSSSVTRTMETRTGAILAAAAAARAASNRSPEHSQSSSNESRSHTMSTNGGRKSPFYYSSRARSPATEKALDIAGADSADADDESFKTARTDFVALQSQGEALLGGRPRLDSDDPYQRAMAAQSSTREAKTARLYDDDSGPPSALGPRRRQGWMGSLRRALNVVSMSERSFSMTSNAERTLDEQREALMISHSRDRPGGAPRRTVSDGGALLKKKRGQQDWEDGHWPRYRDDPDPGDWGEAERSSFEKQKAEEEWDVEGAASRRDVQVMFTVPKARLRVVNADLDRISLRSASDGALSRTNSVKNLRREESIKTLRARSEGDRIMLPPTSEEEGQDTSEGAATGSDLLVHEKAKAA</sequence>
<evidence type="ECO:0000313" key="5">
    <source>
        <dbReference type="Proteomes" id="UP001274830"/>
    </source>
</evidence>
<evidence type="ECO:0000256" key="2">
    <source>
        <dbReference type="SAM" id="Phobius"/>
    </source>
</evidence>
<keyword evidence="2" id="KW-1133">Transmembrane helix</keyword>
<evidence type="ECO:0000256" key="3">
    <source>
        <dbReference type="SAM" id="SignalP"/>
    </source>
</evidence>
<protein>
    <recommendedName>
        <fullName evidence="6">Galactose oxidase</fullName>
    </recommendedName>
</protein>
<feature type="compositionally biased region" description="Basic and acidic residues" evidence="1">
    <location>
        <begin position="964"/>
        <end position="976"/>
    </location>
</feature>
<organism evidence="4 5">
    <name type="scientific">Recurvomyces mirabilis</name>
    <dbReference type="NCBI Taxonomy" id="574656"/>
    <lineage>
        <taxon>Eukaryota</taxon>
        <taxon>Fungi</taxon>
        <taxon>Dikarya</taxon>
        <taxon>Ascomycota</taxon>
        <taxon>Pezizomycotina</taxon>
        <taxon>Dothideomycetes</taxon>
        <taxon>Dothideomycetidae</taxon>
        <taxon>Mycosphaerellales</taxon>
        <taxon>Teratosphaeriaceae</taxon>
        <taxon>Recurvomyces</taxon>
    </lineage>
</organism>
<dbReference type="SUPFAM" id="SSF50965">
    <property type="entry name" value="Galactose oxidase, central domain"/>
    <property type="match status" value="1"/>
</dbReference>
<evidence type="ECO:0008006" key="6">
    <source>
        <dbReference type="Google" id="ProtNLM"/>
    </source>
</evidence>
<reference evidence="4" key="1">
    <citation type="submission" date="2023-07" db="EMBL/GenBank/DDBJ databases">
        <title>Black Yeasts Isolated from many extreme environments.</title>
        <authorList>
            <person name="Coleine C."/>
            <person name="Stajich J.E."/>
            <person name="Selbmann L."/>
        </authorList>
    </citation>
    <scope>NUCLEOTIDE SEQUENCE</scope>
    <source>
        <strain evidence="4">CCFEE 5485</strain>
    </source>
</reference>
<comment type="caution">
    <text evidence="4">The sequence shown here is derived from an EMBL/GenBank/DDBJ whole genome shotgun (WGS) entry which is preliminary data.</text>
</comment>
<keyword evidence="3" id="KW-0732">Signal</keyword>
<dbReference type="EMBL" id="JAUTXT010000038">
    <property type="protein sequence ID" value="KAK3671849.1"/>
    <property type="molecule type" value="Genomic_DNA"/>
</dbReference>
<feature type="chain" id="PRO_5042149198" description="Galactose oxidase" evidence="3">
    <location>
        <begin position="20"/>
        <end position="1080"/>
    </location>
</feature>
<feature type="transmembrane region" description="Helical" evidence="2">
    <location>
        <begin position="449"/>
        <end position="470"/>
    </location>
</feature>
<feature type="region of interest" description="Disordered" evidence="1">
    <location>
        <begin position="629"/>
        <end position="785"/>
    </location>
</feature>
<feature type="compositionally biased region" description="Polar residues" evidence="1">
    <location>
        <begin position="674"/>
        <end position="692"/>
    </location>
</feature>
<feature type="signal peptide" evidence="3">
    <location>
        <begin position="1"/>
        <end position="19"/>
    </location>
</feature>
<gene>
    <name evidence="4" type="ORF">LTR78_008215</name>
</gene>
<feature type="region of interest" description="Disordered" evidence="1">
    <location>
        <begin position="846"/>
        <end position="874"/>
    </location>
</feature>
<dbReference type="InterPro" id="IPR011043">
    <property type="entry name" value="Gal_Oxase/kelch_b-propeller"/>
</dbReference>
<evidence type="ECO:0000256" key="1">
    <source>
        <dbReference type="SAM" id="MobiDB-lite"/>
    </source>
</evidence>
<feature type="region of interest" description="Disordered" evidence="1">
    <location>
        <begin position="1040"/>
        <end position="1080"/>
    </location>
</feature>
<feature type="region of interest" description="Disordered" evidence="1">
    <location>
        <begin position="917"/>
        <end position="977"/>
    </location>
</feature>
<feature type="compositionally biased region" description="Low complexity" evidence="1">
    <location>
        <begin position="715"/>
        <end position="764"/>
    </location>
</feature>
<feature type="compositionally biased region" description="Polar residues" evidence="1">
    <location>
        <begin position="699"/>
        <end position="708"/>
    </location>
</feature>
<feature type="compositionally biased region" description="Basic and acidic residues" evidence="1">
    <location>
        <begin position="941"/>
        <end position="957"/>
    </location>
</feature>
<feature type="compositionally biased region" description="Basic and acidic residues" evidence="1">
    <location>
        <begin position="851"/>
        <end position="860"/>
    </location>
</feature>
<dbReference type="AlphaFoldDB" id="A0AAE0WHR8"/>
<dbReference type="InterPro" id="IPR015915">
    <property type="entry name" value="Kelch-typ_b-propeller"/>
</dbReference>
<keyword evidence="5" id="KW-1185">Reference proteome</keyword>